<dbReference type="InParanoid" id="C2KZM7"/>
<keyword evidence="4" id="KW-0808">Transferase</keyword>
<dbReference type="Gene3D" id="2.60.40.1180">
    <property type="entry name" value="Golgi alpha-mannosidase II"/>
    <property type="match status" value="1"/>
</dbReference>
<gene>
    <name evidence="4" type="primary">gnpA</name>
    <name evidence="4" type="ORF">HMPREF6123_1946</name>
</gene>
<name>C2KZM7_9FIRM</name>
<dbReference type="InterPro" id="IPR029062">
    <property type="entry name" value="Class_I_gatase-like"/>
</dbReference>
<dbReference type="Gene3D" id="2.60.40.10">
    <property type="entry name" value="Immunoglobulins"/>
    <property type="match status" value="1"/>
</dbReference>
<dbReference type="STRING" id="585501.HMPREF6123_1946"/>
<evidence type="ECO:0000259" key="3">
    <source>
        <dbReference type="Pfam" id="PF17386"/>
    </source>
</evidence>
<sequence length="749" mass="85671">MLFALKYGVDLEIIQRSSIMGKRTGQLTLPGEENFFEETKELVERLGADAIRDSDGTHLDPKSKTLPVKIYSTYFVARGHNEFAKKHPEECQQFYLMSKPLTAYSSHLEIPYMEGFFPKQVSPDFDHDPKKWWELIDRSTGEVVEPSLWSLKTEKKEEGNHYLLILENAIPFHRYTLSFLAYALWDPTELYNHITNQWGDKPGDIPFDIRKPHSKAFAKSCLSQWLAEHPDTDVVRFTTFFYHFTLLFNHEEKEKYVDWFGYGNTVSTDALEAFEKEYGYALRPEDLVDEGYFNSTFRIPTKAYLDYMDFIQRFVAKEAKELVELCHKEGREAMMFLGDNWIGTEPYGKYFSSIGLDSVVGSVGGGATLRLISDIPGVRYTEGRFLPYFFPDSFSPGMHPEKEAIENWISARRAIFRSPIDRIGYGGYLSLAYKFPAFLDSMEKVAEEFREIHQAVKGQKAYNKCKVAILNAWGKIRSWQAYMVAHALYYQQIYSYFGILEALSGMAVEVEFLSFTDLLENGIPKDIDVILNAGDAGTSWSGGEIWQNEKLCTMLRQFVYEGGGFIGVGEPCATQYQGSFFQLSDVLGVEKELGFSLSTDKYFKTEKTAHFLLEDFSKEELSFGESKKNIYATEKDTEILEYSDGSVHLSAHAFGKGRGIYMAGLPYSPKNTRLLLRALLYSCGKENEYALYQATNPNCEVHAYPEKGLLAVLNNSQVPQDTGYYDGKGRLQEIHLEAGEMQWHRAEKL</sequence>
<dbReference type="InterPro" id="IPR035356">
    <property type="entry name" value="LBP_C"/>
</dbReference>
<reference evidence="4 5" key="1">
    <citation type="submission" date="2009-04" db="EMBL/GenBank/DDBJ databases">
        <authorList>
            <person name="Qin X."/>
            <person name="Bachman B."/>
            <person name="Battles P."/>
            <person name="Bell A."/>
            <person name="Bess C."/>
            <person name="Bickham C."/>
            <person name="Chaboub L."/>
            <person name="Chen D."/>
            <person name="Coyle M."/>
            <person name="Deiros D.R."/>
            <person name="Dinh H."/>
            <person name="Forbes L."/>
            <person name="Fowler G."/>
            <person name="Francisco L."/>
            <person name="Fu Q."/>
            <person name="Gubbala S."/>
            <person name="Hale W."/>
            <person name="Han Y."/>
            <person name="Hemphill L."/>
            <person name="Highlander S.K."/>
            <person name="Hirani K."/>
            <person name="Hogues M."/>
            <person name="Jackson L."/>
            <person name="Jakkamsetti A."/>
            <person name="Javaid M."/>
            <person name="Jiang H."/>
            <person name="Korchina V."/>
            <person name="Kovar C."/>
            <person name="Lara F."/>
            <person name="Lee S."/>
            <person name="Mata R."/>
            <person name="Mathew T."/>
            <person name="Moen C."/>
            <person name="Morales K."/>
            <person name="Munidasa M."/>
            <person name="Nazareth L."/>
            <person name="Ngo R."/>
            <person name="Nguyen L."/>
            <person name="Okwuonu G."/>
            <person name="Ongeri F."/>
            <person name="Patil S."/>
            <person name="Petrosino J."/>
            <person name="Pham C."/>
            <person name="Pham P."/>
            <person name="Pu L.-L."/>
            <person name="Puazo M."/>
            <person name="Raj R."/>
            <person name="Reid J."/>
            <person name="Rouhana J."/>
            <person name="Saada N."/>
            <person name="Shang Y."/>
            <person name="Simmons D."/>
            <person name="Thornton R."/>
            <person name="Warren J."/>
            <person name="Weissenberger G."/>
            <person name="Zhang J."/>
            <person name="Zhang L."/>
            <person name="Zhou C."/>
            <person name="Zhu D."/>
            <person name="Muzny D."/>
            <person name="Worley K."/>
            <person name="Gibbs R."/>
        </authorList>
    </citation>
    <scope>NUCLEOTIDE SEQUENCE [LARGE SCALE GENOMIC DNA]</scope>
    <source>
        <strain evidence="4 5">F0268</strain>
    </source>
</reference>
<evidence type="ECO:0000313" key="5">
    <source>
        <dbReference type="Proteomes" id="UP000004121"/>
    </source>
</evidence>
<dbReference type="Proteomes" id="UP000004121">
    <property type="component" value="Unassembled WGS sequence"/>
</dbReference>
<dbReference type="GO" id="GO:0004645">
    <property type="term" value="F:1,4-alpha-oligoglucan phosphorylase activity"/>
    <property type="evidence" value="ECO:0007669"/>
    <property type="project" value="InterPro"/>
</dbReference>
<dbReference type="EC" id="2.4.1.211" evidence="4"/>
<evidence type="ECO:0000259" key="2">
    <source>
        <dbReference type="Pfam" id="PF17385"/>
    </source>
</evidence>
<dbReference type="SUPFAM" id="SSF52317">
    <property type="entry name" value="Class I glutamine amidotransferase-like"/>
    <property type="match status" value="1"/>
</dbReference>
<proteinExistence type="predicted"/>
<dbReference type="Pfam" id="PF09508">
    <property type="entry name" value="Lact_bio_phlase"/>
    <property type="match status" value="1"/>
</dbReference>
<dbReference type="HOGENOM" id="CLU_022367_0_0_9"/>
<protein>
    <submittedName>
        <fullName evidence="4">1,3-beta-galactosyl-N-acetylhexosamine phosphorylase</fullName>
        <ecNumber evidence="4">2.4.1.211</ecNumber>
    </submittedName>
</protein>
<dbReference type="NCBIfam" id="TIGR02336">
    <property type="entry name" value="1,3-beta-galactosyl-N-acetylhexosamine phosphorylase"/>
    <property type="match status" value="1"/>
</dbReference>
<dbReference type="InterPro" id="IPR013783">
    <property type="entry name" value="Ig-like_fold"/>
</dbReference>
<comment type="caution">
    <text evidence="4">The sequence shown here is derived from an EMBL/GenBank/DDBJ whole genome shotgun (WGS) entry which is preliminary data.</text>
</comment>
<dbReference type="InterPro" id="IPR035080">
    <property type="entry name" value="Lact_bio_phlase-like_N"/>
</dbReference>
<dbReference type="Gene3D" id="3.20.20.80">
    <property type="entry name" value="Glycosidases"/>
    <property type="match status" value="1"/>
</dbReference>
<keyword evidence="4" id="KW-0328">Glycosyltransferase</keyword>
<dbReference type="Gene3D" id="3.40.50.880">
    <property type="match status" value="1"/>
</dbReference>
<dbReference type="EMBL" id="ACKX01000190">
    <property type="protein sequence ID" value="EEJ50795.1"/>
    <property type="molecule type" value="Genomic_DNA"/>
</dbReference>
<dbReference type="eggNOG" id="COG5426">
    <property type="taxonomic scope" value="Bacteria"/>
</dbReference>
<dbReference type="InterPro" id="IPR035363">
    <property type="entry name" value="LBP_M"/>
</dbReference>
<evidence type="ECO:0000259" key="1">
    <source>
        <dbReference type="Pfam" id="PF09508"/>
    </source>
</evidence>
<keyword evidence="5" id="KW-1185">Reference proteome</keyword>
<accession>C2KZM7</accession>
<feature type="domain" description="Lacto-N-biose phosphorylase central" evidence="2">
    <location>
        <begin position="466"/>
        <end position="686"/>
    </location>
</feature>
<feature type="domain" description="Lacto-N-biose phosphorylase C-terminal" evidence="3">
    <location>
        <begin position="692"/>
        <end position="743"/>
    </location>
</feature>
<dbReference type="AlphaFoldDB" id="C2KZM7"/>
<organism evidence="4 5">
    <name type="scientific">Oribacterium sinus F0268</name>
    <dbReference type="NCBI Taxonomy" id="585501"/>
    <lineage>
        <taxon>Bacteria</taxon>
        <taxon>Bacillati</taxon>
        <taxon>Bacillota</taxon>
        <taxon>Clostridia</taxon>
        <taxon>Lachnospirales</taxon>
        <taxon>Lachnospiraceae</taxon>
        <taxon>Oribacterium</taxon>
    </lineage>
</organism>
<feature type="domain" description="Lacto-N-biose phosphorylase-like N-terminal TIM barrel" evidence="1">
    <location>
        <begin position="25"/>
        <end position="463"/>
    </location>
</feature>
<evidence type="ECO:0000313" key="4">
    <source>
        <dbReference type="EMBL" id="EEJ50795.1"/>
    </source>
</evidence>
<dbReference type="InterPro" id="IPR013780">
    <property type="entry name" value="Glyco_hydro_b"/>
</dbReference>
<dbReference type="InterPro" id="IPR012711">
    <property type="entry name" value="Lacto-N-biose_phosphorylase"/>
</dbReference>
<dbReference type="GO" id="GO:0050500">
    <property type="term" value="F:1,3-beta-galactosyl-N-acetylhexosamine phosphorylase activity"/>
    <property type="evidence" value="ECO:0007669"/>
    <property type="project" value="UniProtKB-EC"/>
</dbReference>
<dbReference type="Pfam" id="PF17386">
    <property type="entry name" value="LBP_C"/>
    <property type="match status" value="1"/>
</dbReference>
<dbReference type="Pfam" id="PF17385">
    <property type="entry name" value="LBP_M"/>
    <property type="match status" value="1"/>
</dbReference>